<dbReference type="EMBL" id="FR796444">
    <property type="protein sequence ID" value="CBZ08466.1"/>
    <property type="molecule type" value="Genomic_DNA"/>
</dbReference>
<evidence type="ECO:0000313" key="1">
    <source>
        <dbReference type="EMBL" id="CBZ08466.1"/>
    </source>
</evidence>
<organism evidence="1 2">
    <name type="scientific">Leishmania infantum</name>
    <dbReference type="NCBI Taxonomy" id="5671"/>
    <lineage>
        <taxon>Eukaryota</taxon>
        <taxon>Discoba</taxon>
        <taxon>Euglenozoa</taxon>
        <taxon>Kinetoplastea</taxon>
        <taxon>Metakinetoplastina</taxon>
        <taxon>Trypanosomatida</taxon>
        <taxon>Trypanosomatidae</taxon>
        <taxon>Leishmaniinae</taxon>
        <taxon>Leishmania</taxon>
    </lineage>
</organism>
<gene>
    <name evidence="1" type="ORF">LINJ.12.0667</name>
</gene>
<sequence>MYIANRVPCVGVCACISVCAGTCVAPRSLARLPCACHSLWARWRRAPGGGRAESGRRPFPISVFRYFSVSYSREQTKAARPRGPDPRRGRGKCVVVTPMTMGVVARTVRGGCRDGGVQRGPLDMRACRLSPPLLLSLPAQTSSLSACPPPPPRLSPVHCLPGCVRVRVSVCARGTTHSQGGQHRRPHCACCHMRPWRLRACAHTDGEGRRDSTHRWSCALCCEALVSVPSLPCRRNRAATTAATLPRRTVPPDRPWA</sequence>
<name>E9AGG6_LEIIN</name>
<accession>E9AGG6</accession>
<protein>
    <submittedName>
        <fullName evidence="1">Uncharacterized protein</fullName>
    </submittedName>
</protein>
<evidence type="ECO:0000313" key="2">
    <source>
        <dbReference type="Proteomes" id="UP000008153"/>
    </source>
</evidence>
<dbReference type="STRING" id="5671.E9AGG6"/>
<reference evidence="1 2" key="2">
    <citation type="journal article" date="2011" name="Genome Res.">
        <title>Chromosome and gene copy number variation allow major structural change between species and strains of Leishmania.</title>
        <authorList>
            <person name="Rogers M.B."/>
            <person name="Hilley J.D."/>
            <person name="Dickens N.J."/>
            <person name="Wilkes J."/>
            <person name="Bates P.A."/>
            <person name="Depledge D.P."/>
            <person name="Harris D."/>
            <person name="Her Y."/>
            <person name="Herzyk P."/>
            <person name="Imamura H."/>
            <person name="Otto T.D."/>
            <person name="Sanders M."/>
            <person name="Seeger K."/>
            <person name="Dujardin J.C."/>
            <person name="Berriman M."/>
            <person name="Smith D.F."/>
            <person name="Hertz-Fowler C."/>
            <person name="Mottram J.C."/>
        </authorList>
    </citation>
    <scope>NUCLEOTIDE SEQUENCE [LARGE SCALE GENOMIC DNA]</scope>
    <source>
        <strain evidence="1 2">JPCM5</strain>
    </source>
</reference>
<proteinExistence type="predicted"/>
<dbReference type="KEGG" id="lif:LINJ.12.0667"/>
<dbReference type="InParanoid" id="E9AGG6"/>
<dbReference type="RefSeq" id="XP_003392318.1">
    <property type="nucleotide sequence ID" value="XM_003392270.1"/>
</dbReference>
<dbReference type="AlphaFoldDB" id="E9AGG6"/>
<reference key="3">
    <citation type="submission" date="2011-02" db="EMBL/GenBank/DDBJ databases">
        <title>Chromosome and gene copy number variation allow genomic structural differences between species and strains of Leishmania.</title>
        <authorList>
            <person name="Hilley J.D."/>
            <person name="Rogers M."/>
            <person name="Wilkes J."/>
            <person name="Dickens N.J."/>
            <person name="Bates P."/>
            <person name="Depledge D.P."/>
            <person name="Harris D."/>
            <person name="Her Y."/>
            <person name="Herzyk P."/>
            <person name="Imamura H."/>
            <person name="Otto T.D."/>
            <person name="Saad W."/>
            <person name="Seeger K."/>
            <person name="Berriman M."/>
            <person name="Smith D.F."/>
            <person name="Hertz-Fowler C."/>
            <person name="Mottram J.C."/>
        </authorList>
    </citation>
    <scope>NUCLEOTIDE SEQUENCE</scope>
    <source>
        <strain>JPCM5</strain>
    </source>
</reference>
<reference evidence="1 2" key="1">
    <citation type="journal article" date="2007" name="Nat. Genet.">
        <title>Comparative genomic analysis of three Leishmania species that cause diverse human disease.</title>
        <authorList>
            <person name="Peacock C.S."/>
            <person name="Seeger K."/>
            <person name="Harris D."/>
            <person name="Murphy L."/>
            <person name="Ruiz J.C."/>
            <person name="Quail M.A."/>
            <person name="Peters N."/>
            <person name="Adlem E."/>
            <person name="Tivey A."/>
            <person name="Aslett M."/>
            <person name="Kerhornou A."/>
            <person name="Ivens A."/>
            <person name="Fraser A."/>
            <person name="Rajandream M.A."/>
            <person name="Carver T."/>
            <person name="Norbertczak H."/>
            <person name="Chillingworth T."/>
            <person name="Hance Z."/>
            <person name="Jagels K."/>
            <person name="Moule S."/>
            <person name="Ormond D."/>
            <person name="Rutter S."/>
            <person name="Squares R."/>
            <person name="Whitehead S."/>
            <person name="Rabbinowitsch E."/>
            <person name="Arrowsmith C."/>
            <person name="White B."/>
            <person name="Thurston S."/>
            <person name="Bringaud F."/>
            <person name="Baldauf S.L."/>
            <person name="Faulconbridge A."/>
            <person name="Jeffares D."/>
            <person name="Depledge D.P."/>
            <person name="Oyola S.O."/>
            <person name="Hilley J.D."/>
            <person name="Brito L.O."/>
            <person name="Tosi L.R."/>
            <person name="Barrell B."/>
            <person name="Cruz A.K."/>
            <person name="Mottram J.C."/>
            <person name="Smith D.F."/>
            <person name="Berriman M."/>
        </authorList>
    </citation>
    <scope>NUCLEOTIDE SEQUENCE [LARGE SCALE GENOMIC DNA]</scope>
    <source>
        <strain evidence="1 2">JPCM5</strain>
    </source>
</reference>
<dbReference type="Proteomes" id="UP000008153">
    <property type="component" value="Chromosome 12"/>
</dbReference>
<dbReference type="GeneID" id="10966677"/>
<keyword evidence="2" id="KW-1185">Reference proteome</keyword>